<name>A0ABU6LLU4_9GAMM</name>
<protein>
    <recommendedName>
        <fullName evidence="3">Tc1-like transposase DDE domain-containing protein</fullName>
    </recommendedName>
</protein>
<comment type="caution">
    <text evidence="1">The sequence shown here is derived from an EMBL/GenBank/DDBJ whole genome shotgun (WGS) entry which is preliminary data.</text>
</comment>
<evidence type="ECO:0008006" key="3">
    <source>
        <dbReference type="Google" id="ProtNLM"/>
    </source>
</evidence>
<gene>
    <name evidence="1" type="ORF">VXS00_17945</name>
</gene>
<sequence>MKMKLLALDHLARISRPTKKGRHAIVVMDGVDDIVNQFNNLSIIKLPPYSSNQNFSGYNGIVDKACIGWNRFNESVLGITKICSIDWINLTN</sequence>
<dbReference type="RefSeq" id="WP_327770213.1">
    <property type="nucleotide sequence ID" value="NZ_JAYXUC010000018.1"/>
</dbReference>
<accession>A0ABU6LLU4</accession>
<evidence type="ECO:0000313" key="2">
    <source>
        <dbReference type="Proteomes" id="UP001339429"/>
    </source>
</evidence>
<evidence type="ECO:0000313" key="1">
    <source>
        <dbReference type="EMBL" id="MEC6900526.1"/>
    </source>
</evidence>
<proteinExistence type="predicted"/>
<dbReference type="EMBL" id="JAYXUD010000023">
    <property type="protein sequence ID" value="MEC6900526.1"/>
    <property type="molecule type" value="Genomic_DNA"/>
</dbReference>
<reference evidence="1 2" key="1">
    <citation type="submission" date="2024-01" db="EMBL/GenBank/DDBJ databases">
        <title>Active colonisers of the gastrointestinal tract of Atlantic salmon farmed in a warm water region.</title>
        <authorList>
            <person name="Bowman J.P."/>
        </authorList>
    </citation>
    <scope>NUCLEOTIDE SEQUENCE [LARGE SCALE GENOMIC DNA]</scope>
    <source>
        <strain evidence="1 2">S4MW1</strain>
    </source>
</reference>
<organism evidence="1 2">
    <name type="scientific">Photobacterium piscicola</name>
    <dbReference type="NCBI Taxonomy" id="1378299"/>
    <lineage>
        <taxon>Bacteria</taxon>
        <taxon>Pseudomonadati</taxon>
        <taxon>Pseudomonadota</taxon>
        <taxon>Gammaproteobacteria</taxon>
        <taxon>Vibrionales</taxon>
        <taxon>Vibrionaceae</taxon>
        <taxon>Photobacterium</taxon>
    </lineage>
</organism>
<keyword evidence="2" id="KW-1185">Reference proteome</keyword>
<dbReference type="Proteomes" id="UP001339429">
    <property type="component" value="Unassembled WGS sequence"/>
</dbReference>